<feature type="compositionally biased region" description="Basic and acidic residues" evidence="1">
    <location>
        <begin position="363"/>
        <end position="374"/>
    </location>
</feature>
<keyword evidence="3" id="KW-0732">Signal</keyword>
<evidence type="ECO:0000313" key="4">
    <source>
        <dbReference type="Proteomes" id="UP000038045"/>
    </source>
</evidence>
<dbReference type="Proteomes" id="UP000038045">
    <property type="component" value="Unplaced"/>
</dbReference>
<feature type="transmembrane region" description="Helical" evidence="2">
    <location>
        <begin position="331"/>
        <end position="357"/>
    </location>
</feature>
<protein>
    <submittedName>
        <fullName evidence="5">EF-hand domain-containing protein</fullName>
    </submittedName>
</protein>
<evidence type="ECO:0000256" key="2">
    <source>
        <dbReference type="SAM" id="Phobius"/>
    </source>
</evidence>
<keyword evidence="2" id="KW-1133">Transmembrane helix</keyword>
<feature type="signal peptide" evidence="3">
    <location>
        <begin position="1"/>
        <end position="20"/>
    </location>
</feature>
<keyword evidence="2" id="KW-0812">Transmembrane</keyword>
<sequence length="419" mass="48896">MYSTLIIFLLPVILPQQKNSKQKKFHEEEIENLFANLSTFHPFGNPHIEKEKAKISNLAYNKFCEGLYTFSTEIGIEYLDVYFYVDKYIYSQDYTYQIICAMKLLFSSRTNELIIINAMEDKDITQWEGCGYLRMLVGKSKKNQIHFFILGIPTYCKNFYGLGLFVILSPLQHGRPYHVKRTKFPHYRKHIINYFNELPGEIRLFKTIKIDEFDECANYHEDSCYHYVENKTDISTLDAKVHKRDNVEVHFALSIQSHFSHIYEIIQIHDDVDGMLNLDDLRSALKIIFIFANSQYELNLDIIHDKSSVTRNLQTRDDFDREEDNKEFAEWILTSTTLVFSFTVIIGLLVGGTIFMINNSQNKEKEKEKEKQFEKGIQIANPMLSDSDDDENEGGNDKSTTSNASTTSSTQPKKENEKK</sequence>
<dbReference type="AlphaFoldDB" id="A0A0N4Z758"/>
<feature type="chain" id="PRO_5005891208" evidence="3">
    <location>
        <begin position="21"/>
        <end position="419"/>
    </location>
</feature>
<keyword evidence="4" id="KW-1185">Reference proteome</keyword>
<evidence type="ECO:0000256" key="1">
    <source>
        <dbReference type="SAM" id="MobiDB-lite"/>
    </source>
</evidence>
<evidence type="ECO:0000256" key="3">
    <source>
        <dbReference type="SAM" id="SignalP"/>
    </source>
</evidence>
<feature type="region of interest" description="Disordered" evidence="1">
    <location>
        <begin position="363"/>
        <end position="419"/>
    </location>
</feature>
<name>A0A0N4Z758_PARTI</name>
<feature type="compositionally biased region" description="Low complexity" evidence="1">
    <location>
        <begin position="397"/>
        <end position="410"/>
    </location>
</feature>
<dbReference type="WBParaSite" id="PTRK_0000301100.1">
    <property type="protein sequence ID" value="PTRK_0000301100.1"/>
    <property type="gene ID" value="PTRK_0000301100"/>
</dbReference>
<reference evidence="5" key="1">
    <citation type="submission" date="2017-02" db="UniProtKB">
        <authorList>
            <consortium name="WormBaseParasite"/>
        </authorList>
    </citation>
    <scope>IDENTIFICATION</scope>
</reference>
<organism evidence="4 5">
    <name type="scientific">Parastrongyloides trichosuri</name>
    <name type="common">Possum-specific nematode worm</name>
    <dbReference type="NCBI Taxonomy" id="131310"/>
    <lineage>
        <taxon>Eukaryota</taxon>
        <taxon>Metazoa</taxon>
        <taxon>Ecdysozoa</taxon>
        <taxon>Nematoda</taxon>
        <taxon>Chromadorea</taxon>
        <taxon>Rhabditida</taxon>
        <taxon>Tylenchina</taxon>
        <taxon>Panagrolaimomorpha</taxon>
        <taxon>Strongyloidoidea</taxon>
        <taxon>Strongyloididae</taxon>
        <taxon>Parastrongyloides</taxon>
    </lineage>
</organism>
<proteinExistence type="predicted"/>
<accession>A0A0N4Z758</accession>
<keyword evidence="2" id="KW-0472">Membrane</keyword>
<evidence type="ECO:0000313" key="5">
    <source>
        <dbReference type="WBParaSite" id="PTRK_0000301100.1"/>
    </source>
</evidence>